<name>A0ABU0PHJ5_9MICC</name>
<feature type="compositionally biased region" description="Polar residues" evidence="1">
    <location>
        <begin position="59"/>
        <end position="70"/>
    </location>
</feature>
<comment type="caution">
    <text evidence="2">The sequence shown here is derived from an EMBL/GenBank/DDBJ whole genome shotgun (WGS) entry which is preliminary data.</text>
</comment>
<dbReference type="EMBL" id="JAUSXB010000001">
    <property type="protein sequence ID" value="MDQ0672769.1"/>
    <property type="molecule type" value="Genomic_DNA"/>
</dbReference>
<organism evidence="2 3">
    <name type="scientific">Pseudarthrobacter siccitolerans</name>
    <dbReference type="NCBI Taxonomy" id="861266"/>
    <lineage>
        <taxon>Bacteria</taxon>
        <taxon>Bacillati</taxon>
        <taxon>Actinomycetota</taxon>
        <taxon>Actinomycetes</taxon>
        <taxon>Micrococcales</taxon>
        <taxon>Micrococcaceae</taxon>
        <taxon>Pseudarthrobacter</taxon>
    </lineage>
</organism>
<gene>
    <name evidence="2" type="ORF">QFZ36_000330</name>
</gene>
<feature type="compositionally biased region" description="Polar residues" evidence="1">
    <location>
        <begin position="37"/>
        <end position="52"/>
    </location>
</feature>
<dbReference type="Proteomes" id="UP001236806">
    <property type="component" value="Unassembled WGS sequence"/>
</dbReference>
<keyword evidence="3" id="KW-1185">Reference proteome</keyword>
<reference evidence="2 3" key="1">
    <citation type="submission" date="2023-07" db="EMBL/GenBank/DDBJ databases">
        <title>Comparative genomics of wheat-associated soil bacteria to identify genetic determinants of phenazine resistance.</title>
        <authorList>
            <person name="Mouncey N."/>
        </authorList>
    </citation>
    <scope>NUCLEOTIDE SEQUENCE [LARGE SCALE GENOMIC DNA]</scope>
    <source>
        <strain evidence="2 3">W1I3</strain>
    </source>
</reference>
<proteinExistence type="predicted"/>
<evidence type="ECO:0000313" key="3">
    <source>
        <dbReference type="Proteomes" id="UP001236806"/>
    </source>
</evidence>
<accession>A0ABU0PHJ5</accession>
<sequence>MAASVAAAQQLGVGKETVRRWVVQAQIDNRDRPANPAPSQRTDVLLSHSPSTIRFERTSLASETQGSPAE</sequence>
<dbReference type="Gene3D" id="1.10.10.10">
    <property type="entry name" value="Winged helix-like DNA-binding domain superfamily/Winged helix DNA-binding domain"/>
    <property type="match status" value="1"/>
</dbReference>
<evidence type="ECO:0000313" key="2">
    <source>
        <dbReference type="EMBL" id="MDQ0672769.1"/>
    </source>
</evidence>
<evidence type="ECO:0000256" key="1">
    <source>
        <dbReference type="SAM" id="MobiDB-lite"/>
    </source>
</evidence>
<dbReference type="InterPro" id="IPR036388">
    <property type="entry name" value="WH-like_DNA-bd_sf"/>
</dbReference>
<feature type="region of interest" description="Disordered" evidence="1">
    <location>
        <begin position="27"/>
        <end position="70"/>
    </location>
</feature>
<protein>
    <submittedName>
        <fullName evidence="2">Transposase-like protein</fullName>
    </submittedName>
</protein>